<dbReference type="InterPro" id="IPR034122">
    <property type="entry name" value="Retropepsin-like_bacterial"/>
</dbReference>
<reference evidence="2" key="1">
    <citation type="journal article" date="2019" name="Int. J. Syst. Evol. Microbiol.">
        <title>The Global Catalogue of Microorganisms (GCM) 10K type strain sequencing project: providing services to taxonomists for standard genome sequencing and annotation.</title>
        <authorList>
            <consortium name="The Broad Institute Genomics Platform"/>
            <consortium name="The Broad Institute Genome Sequencing Center for Infectious Disease"/>
            <person name="Wu L."/>
            <person name="Ma J."/>
        </authorList>
    </citation>
    <scope>NUCLEOTIDE SEQUENCE [LARGE SCALE GENOMIC DNA]</scope>
    <source>
        <strain evidence="2">NBRC 108725</strain>
    </source>
</reference>
<evidence type="ECO:0000313" key="2">
    <source>
        <dbReference type="Proteomes" id="UP001321498"/>
    </source>
</evidence>
<sequence>MIEVGSWDTAVVVTVALSYEQDDELEPESVVLVVEGFANGEPLRFVVDTGAGTSSVPNLGALRELPVSGMSAARGANATVSGDHIVVVDQLEVGELTARSVRANRSDPPRRPLLGMDVLGEHRCFFRFSSDRLELDGPIGARDEDLELVRRGNGSPGVAVDFGSTTVLALWDSGASLTVVDGEFARTHPRIVVTSGSKSSGFDSVGDQVSGTRCIVSECRIGGQLFGPSAGVVLDLGALNAVLPSPLNVIIGMPLARRADWLFDFPNDRWHVKPHPSE</sequence>
<evidence type="ECO:0008006" key="3">
    <source>
        <dbReference type="Google" id="ProtNLM"/>
    </source>
</evidence>
<proteinExistence type="predicted"/>
<dbReference type="Gene3D" id="2.40.70.10">
    <property type="entry name" value="Acid Proteases"/>
    <property type="match status" value="2"/>
</dbReference>
<organism evidence="1 2">
    <name type="scientific">Naasia aerilata</name>
    <dbReference type="NCBI Taxonomy" id="1162966"/>
    <lineage>
        <taxon>Bacteria</taxon>
        <taxon>Bacillati</taxon>
        <taxon>Actinomycetota</taxon>
        <taxon>Actinomycetes</taxon>
        <taxon>Micrococcales</taxon>
        <taxon>Microbacteriaceae</taxon>
        <taxon>Naasia</taxon>
    </lineage>
</organism>
<name>A0ABM8GE45_9MICO</name>
<dbReference type="SUPFAM" id="SSF50630">
    <property type="entry name" value="Acid proteases"/>
    <property type="match status" value="1"/>
</dbReference>
<dbReference type="Proteomes" id="UP001321498">
    <property type="component" value="Chromosome"/>
</dbReference>
<accession>A0ABM8GE45</accession>
<protein>
    <recommendedName>
        <fullName evidence="3">Peptidase A2 domain-containing protein</fullName>
    </recommendedName>
</protein>
<dbReference type="InterPro" id="IPR021109">
    <property type="entry name" value="Peptidase_aspartic_dom_sf"/>
</dbReference>
<dbReference type="CDD" id="cd05483">
    <property type="entry name" value="retropepsin_like_bacteria"/>
    <property type="match status" value="1"/>
</dbReference>
<gene>
    <name evidence="1" type="ORF">GCM10025866_24560</name>
</gene>
<evidence type="ECO:0000313" key="1">
    <source>
        <dbReference type="EMBL" id="BDZ46547.1"/>
    </source>
</evidence>
<keyword evidence="2" id="KW-1185">Reference proteome</keyword>
<dbReference type="EMBL" id="AP027731">
    <property type="protein sequence ID" value="BDZ46547.1"/>
    <property type="molecule type" value="Genomic_DNA"/>
</dbReference>
<dbReference type="Pfam" id="PF13975">
    <property type="entry name" value="gag-asp_proteas"/>
    <property type="match status" value="1"/>
</dbReference>